<protein>
    <recommendedName>
        <fullName evidence="4">Major facilitator superfamily (MFS) profile domain-containing protein</fullName>
    </recommendedName>
</protein>
<feature type="region of interest" description="Disordered" evidence="2">
    <location>
        <begin position="1"/>
        <end position="50"/>
    </location>
</feature>
<evidence type="ECO:0000313" key="5">
    <source>
        <dbReference type="EMBL" id="KAJ6045083.1"/>
    </source>
</evidence>
<dbReference type="InterPro" id="IPR020846">
    <property type="entry name" value="MFS_dom"/>
</dbReference>
<feature type="transmembrane region" description="Helical" evidence="3">
    <location>
        <begin position="91"/>
        <end position="112"/>
    </location>
</feature>
<reference evidence="5" key="1">
    <citation type="journal article" date="2023" name="IMA Fungus">
        <title>Comparative genomic study of the Penicillium genus elucidates a diverse pangenome and 15 lateral gene transfer events.</title>
        <authorList>
            <person name="Petersen C."/>
            <person name="Sorensen T."/>
            <person name="Nielsen M.R."/>
            <person name="Sondergaard T.E."/>
            <person name="Sorensen J.L."/>
            <person name="Fitzpatrick D.A."/>
            <person name="Frisvad J.C."/>
            <person name="Nielsen K.L."/>
        </authorList>
    </citation>
    <scope>NUCLEOTIDE SEQUENCE</scope>
    <source>
        <strain evidence="5">IBT 15450</strain>
    </source>
</reference>
<feature type="domain" description="Major facilitator superfamily (MFS) profile" evidence="4">
    <location>
        <begin position="95"/>
        <end position="492"/>
    </location>
</feature>
<evidence type="ECO:0000256" key="2">
    <source>
        <dbReference type="SAM" id="MobiDB-lite"/>
    </source>
</evidence>
<evidence type="ECO:0000313" key="6">
    <source>
        <dbReference type="Proteomes" id="UP001219568"/>
    </source>
</evidence>
<dbReference type="Proteomes" id="UP001219568">
    <property type="component" value="Unassembled WGS sequence"/>
</dbReference>
<dbReference type="GO" id="GO:0022857">
    <property type="term" value="F:transmembrane transporter activity"/>
    <property type="evidence" value="ECO:0007669"/>
    <property type="project" value="InterPro"/>
</dbReference>
<keyword evidence="3" id="KW-1133">Transmembrane helix</keyword>
<dbReference type="Gene3D" id="1.20.1250.20">
    <property type="entry name" value="MFS general substrate transporter like domains"/>
    <property type="match status" value="1"/>
</dbReference>
<dbReference type="PANTHER" id="PTHR42910:SF1">
    <property type="entry name" value="MAJOR FACILITATOR SUPERFAMILY (MFS) PROFILE DOMAIN-CONTAINING PROTEIN"/>
    <property type="match status" value="1"/>
</dbReference>
<sequence>MTVTNSHRVENQSDSQLKASAEPTNGNSPITSAHSNGPTPQSHEQDEKNHEYNVQNAEETTTKRQYWTGFVDIIFWTPPRCRWDAENPCKFGLPLNILFAFSGTFTVANLYYSHPILDVLAQFFGVTYERVSLIPTCSQAGYATGLILLCPLGDLVRRRHFVLLLTFITAALWIGVCITKSFEIFLVLSYLSSVTTVTPQIMLPLVGDLVPPARRATALSIVSSGLVLGLLFARLLSGIVAEYSYWRNIYWLSLALQFLIFALLWMFMPDYPSTNTNISYFKILYSIIGYYWTSPVLVQATLMGFFLSATFTSFWTTLTFLLSGDPYNYATLTIGLFSLAGLTPMFLGPFYSRYMIDKFVPQLSILVSLSILIIGVSVGTYTGTYSVAGPIIQAALQDFGLQMTQVANRTAIYSVAPKARNRINTGYMIGVFCGQLMGTSVGNRIYSEGGWILTGSVSLAFIGAALFICLLRGPAEKKWIGWHGGIRIRRAE</sequence>
<dbReference type="Pfam" id="PF07690">
    <property type="entry name" value="MFS_1"/>
    <property type="match status" value="1"/>
</dbReference>
<dbReference type="GO" id="GO:0016020">
    <property type="term" value="C:membrane"/>
    <property type="evidence" value="ECO:0007669"/>
    <property type="project" value="UniProtKB-SubCell"/>
</dbReference>
<gene>
    <name evidence="5" type="ORF">N7460_006438</name>
</gene>
<dbReference type="CDD" id="cd17324">
    <property type="entry name" value="MFS_NepI_like"/>
    <property type="match status" value="1"/>
</dbReference>
<reference evidence="5" key="2">
    <citation type="submission" date="2023-01" db="EMBL/GenBank/DDBJ databases">
        <authorList>
            <person name="Petersen C."/>
        </authorList>
    </citation>
    <scope>NUCLEOTIDE SEQUENCE</scope>
    <source>
        <strain evidence="5">IBT 15450</strain>
    </source>
</reference>
<evidence type="ECO:0000256" key="1">
    <source>
        <dbReference type="ARBA" id="ARBA00004141"/>
    </source>
</evidence>
<feature type="transmembrane region" description="Helical" evidence="3">
    <location>
        <begin position="161"/>
        <end position="178"/>
    </location>
</feature>
<feature type="transmembrane region" description="Helical" evidence="3">
    <location>
        <begin position="359"/>
        <end position="381"/>
    </location>
</feature>
<dbReference type="PANTHER" id="PTHR42910">
    <property type="entry name" value="TRANSPORTER SCO4007-RELATED"/>
    <property type="match status" value="1"/>
</dbReference>
<feature type="transmembrane region" description="Helical" evidence="3">
    <location>
        <begin position="184"/>
        <end position="206"/>
    </location>
</feature>
<keyword evidence="3" id="KW-0812">Transmembrane</keyword>
<feature type="transmembrane region" description="Helical" evidence="3">
    <location>
        <begin position="327"/>
        <end position="347"/>
    </location>
</feature>
<feature type="transmembrane region" description="Helical" evidence="3">
    <location>
        <begin position="218"/>
        <end position="237"/>
    </location>
</feature>
<dbReference type="InterPro" id="IPR036259">
    <property type="entry name" value="MFS_trans_sf"/>
</dbReference>
<dbReference type="AlphaFoldDB" id="A0AAD6IFP6"/>
<evidence type="ECO:0000259" key="4">
    <source>
        <dbReference type="PROSITE" id="PS50850"/>
    </source>
</evidence>
<feature type="transmembrane region" description="Helical" evidence="3">
    <location>
        <begin position="450"/>
        <end position="471"/>
    </location>
</feature>
<organism evidence="5 6">
    <name type="scientific">Penicillium canescens</name>
    <dbReference type="NCBI Taxonomy" id="5083"/>
    <lineage>
        <taxon>Eukaryota</taxon>
        <taxon>Fungi</taxon>
        <taxon>Dikarya</taxon>
        <taxon>Ascomycota</taxon>
        <taxon>Pezizomycotina</taxon>
        <taxon>Eurotiomycetes</taxon>
        <taxon>Eurotiomycetidae</taxon>
        <taxon>Eurotiales</taxon>
        <taxon>Aspergillaceae</taxon>
        <taxon>Penicillium</taxon>
    </lineage>
</organism>
<comment type="subcellular location">
    <subcellularLocation>
        <location evidence="1">Membrane</location>
        <topology evidence="1">Multi-pass membrane protein</topology>
    </subcellularLocation>
</comment>
<dbReference type="PROSITE" id="PS50850">
    <property type="entry name" value="MFS"/>
    <property type="match status" value="1"/>
</dbReference>
<feature type="transmembrane region" description="Helical" evidence="3">
    <location>
        <begin position="132"/>
        <end position="149"/>
    </location>
</feature>
<keyword evidence="3" id="KW-0472">Membrane</keyword>
<evidence type="ECO:0000256" key="3">
    <source>
        <dbReference type="SAM" id="Phobius"/>
    </source>
</evidence>
<feature type="compositionally biased region" description="Polar residues" evidence="2">
    <location>
        <begin position="1"/>
        <end position="42"/>
    </location>
</feature>
<feature type="transmembrane region" description="Helical" evidence="3">
    <location>
        <begin position="249"/>
        <end position="268"/>
    </location>
</feature>
<accession>A0AAD6IFP6</accession>
<dbReference type="InterPro" id="IPR011701">
    <property type="entry name" value="MFS"/>
</dbReference>
<feature type="transmembrane region" description="Helical" evidence="3">
    <location>
        <begin position="289"/>
        <end position="315"/>
    </location>
</feature>
<dbReference type="EMBL" id="JAQJZL010000004">
    <property type="protein sequence ID" value="KAJ6045083.1"/>
    <property type="molecule type" value="Genomic_DNA"/>
</dbReference>
<proteinExistence type="predicted"/>
<dbReference type="SUPFAM" id="SSF103473">
    <property type="entry name" value="MFS general substrate transporter"/>
    <property type="match status" value="1"/>
</dbReference>
<name>A0AAD6IFP6_PENCN</name>
<comment type="caution">
    <text evidence="5">The sequence shown here is derived from an EMBL/GenBank/DDBJ whole genome shotgun (WGS) entry which is preliminary data.</text>
</comment>
<keyword evidence="6" id="KW-1185">Reference proteome</keyword>